<proteinExistence type="predicted"/>
<dbReference type="RefSeq" id="WP_182684912.1">
    <property type="nucleotide sequence ID" value="NZ_JACHTF010000002.1"/>
</dbReference>
<sequence>MSIRHRAKPIPYGGDGVLREDGDANYGFKYVKGDEAALRAIPELAKDSALLDLALAINSHQTGLFSVGCVSGPVDDDQGHRDSGYIEFAINSKSAIADAKNYFPIFFHFDRFLHTSNFSAPTSFNWELEGATFTEYGNSSGFTCTIFINTGYSATREEATHIWAKSLGALAHFLQSVPSESSDFIYPQ</sequence>
<reference evidence="1 2" key="1">
    <citation type="submission" date="2020-08" db="EMBL/GenBank/DDBJ databases">
        <authorList>
            <person name="Xu S."/>
            <person name="Li A."/>
        </authorList>
    </citation>
    <scope>NUCLEOTIDE SEQUENCE [LARGE SCALE GENOMIC DNA]</scope>
    <source>
        <strain evidence="1 2">119BY6-57</strain>
    </source>
</reference>
<dbReference type="EMBL" id="JACHTF010000002">
    <property type="protein sequence ID" value="MBB1059247.1"/>
    <property type="molecule type" value="Genomic_DNA"/>
</dbReference>
<organism evidence="1 2">
    <name type="scientific">Marilutibacter spongiae</name>
    <dbReference type="NCBI Taxonomy" id="2025720"/>
    <lineage>
        <taxon>Bacteria</taxon>
        <taxon>Pseudomonadati</taxon>
        <taxon>Pseudomonadota</taxon>
        <taxon>Gammaproteobacteria</taxon>
        <taxon>Lysobacterales</taxon>
        <taxon>Lysobacteraceae</taxon>
        <taxon>Marilutibacter</taxon>
    </lineage>
</organism>
<comment type="caution">
    <text evidence="1">The sequence shown here is derived from an EMBL/GenBank/DDBJ whole genome shotgun (WGS) entry which is preliminary data.</text>
</comment>
<keyword evidence="2" id="KW-1185">Reference proteome</keyword>
<protein>
    <submittedName>
        <fullName evidence="1">Uncharacterized protein</fullName>
    </submittedName>
</protein>
<evidence type="ECO:0000313" key="2">
    <source>
        <dbReference type="Proteomes" id="UP000523196"/>
    </source>
</evidence>
<dbReference type="AlphaFoldDB" id="A0A7W3TJ20"/>
<dbReference type="Proteomes" id="UP000523196">
    <property type="component" value="Unassembled WGS sequence"/>
</dbReference>
<gene>
    <name evidence="1" type="ORF">H4F98_01520</name>
</gene>
<accession>A0A7W3TJ20</accession>
<evidence type="ECO:0000313" key="1">
    <source>
        <dbReference type="EMBL" id="MBB1059247.1"/>
    </source>
</evidence>
<name>A0A7W3TJ20_9GAMM</name>